<protein>
    <recommendedName>
        <fullName evidence="4">DUF1173 domain-containing protein</fullName>
    </recommendedName>
</protein>
<dbReference type="RefSeq" id="WP_284306823.1">
    <property type="nucleotide sequence ID" value="NZ_BSPB01000004.1"/>
</dbReference>
<evidence type="ECO:0000256" key="1">
    <source>
        <dbReference type="SAM" id="MobiDB-lite"/>
    </source>
</evidence>
<dbReference type="Pfam" id="PF06666">
    <property type="entry name" value="DUF1173"/>
    <property type="match status" value="1"/>
</dbReference>
<evidence type="ECO:0008006" key="4">
    <source>
        <dbReference type="Google" id="ProtNLM"/>
    </source>
</evidence>
<gene>
    <name evidence="2" type="ORF">GCM10007935_08620</name>
</gene>
<evidence type="ECO:0000313" key="2">
    <source>
        <dbReference type="EMBL" id="GLS13433.1"/>
    </source>
</evidence>
<keyword evidence="3" id="KW-1185">Reference proteome</keyword>
<comment type="caution">
    <text evidence="2">The sequence shown here is derived from an EMBL/GenBank/DDBJ whole genome shotgun (WGS) entry which is preliminary data.</text>
</comment>
<dbReference type="EMBL" id="BSPB01000004">
    <property type="protein sequence ID" value="GLS13433.1"/>
    <property type="molecule type" value="Genomic_DNA"/>
</dbReference>
<evidence type="ECO:0000313" key="3">
    <source>
        <dbReference type="Proteomes" id="UP001156903"/>
    </source>
</evidence>
<dbReference type="InterPro" id="IPR009553">
    <property type="entry name" value="DUF1173"/>
</dbReference>
<sequence length="437" mass="47969">MYTTAAVEAAYAIGDQRWGRDAPGFADAIAQAHERHLRPRCLCQPGGPGVDMYVARLLNGYTVKRMPNTGSQHATTCPSYEPPAEFSGRGPLVGTAIVENPATGMTTLKLDFPMSKLPGRAVQPPSASASSSVVAHGHRLGLRALLHYLWDQAELTHWKPGFAGRRTWGTVRKHLLQAADNKFVHGHALLGSLYIPEVFSVEQRDAIQSRRQRLWAHGAPRPGQPQALLLMVAEVKDIVPARFGHKAVFKHLPDQAFALDDALYRRMGRSFEHELTLWGTEPDLHLVMVATFRVDEAGTPGILELSLMLSTAQWLPVDDGWDRQLVGALVRQGRSFVKSLRYNVPGNQALVCASLLDCGVAPFPLFIDRDVGPEGAALGESPESGGDSTIWRWRPALSDMPALPPRQLKTSPIQLPQEAFSRSDTEAFPDTRIQPNV</sequence>
<reference evidence="3" key="1">
    <citation type="journal article" date="2019" name="Int. J. Syst. Evol. Microbiol.">
        <title>The Global Catalogue of Microorganisms (GCM) 10K type strain sequencing project: providing services to taxonomists for standard genome sequencing and annotation.</title>
        <authorList>
            <consortium name="The Broad Institute Genomics Platform"/>
            <consortium name="The Broad Institute Genome Sequencing Center for Infectious Disease"/>
            <person name="Wu L."/>
            <person name="Ma J."/>
        </authorList>
    </citation>
    <scope>NUCLEOTIDE SEQUENCE [LARGE SCALE GENOMIC DNA]</scope>
    <source>
        <strain evidence="3">NBRC 109341</strain>
    </source>
</reference>
<proteinExistence type="predicted"/>
<dbReference type="Proteomes" id="UP001156903">
    <property type="component" value="Unassembled WGS sequence"/>
</dbReference>
<accession>A0ABQ6C1G3</accession>
<name>A0ABQ6C1G3_9BURK</name>
<organism evidence="2 3">
    <name type="scientific">Hydrogenophaga electricum</name>
    <dbReference type="NCBI Taxonomy" id="1230953"/>
    <lineage>
        <taxon>Bacteria</taxon>
        <taxon>Pseudomonadati</taxon>
        <taxon>Pseudomonadota</taxon>
        <taxon>Betaproteobacteria</taxon>
        <taxon>Burkholderiales</taxon>
        <taxon>Comamonadaceae</taxon>
        <taxon>Hydrogenophaga</taxon>
    </lineage>
</organism>
<feature type="region of interest" description="Disordered" evidence="1">
    <location>
        <begin position="401"/>
        <end position="437"/>
    </location>
</feature>